<evidence type="ECO:0000259" key="4">
    <source>
        <dbReference type="Pfam" id="PF26079"/>
    </source>
</evidence>
<dbReference type="AlphaFoldDB" id="A0AAJ4NIB4"/>
<dbReference type="PANTHER" id="PTHR37829">
    <property type="entry name" value="PHAGE-LIKE ELEMENT PBSX PROTEIN XKDT"/>
    <property type="match status" value="1"/>
</dbReference>
<evidence type="ECO:0000256" key="1">
    <source>
        <dbReference type="ARBA" id="ARBA00038087"/>
    </source>
</evidence>
<dbReference type="PANTHER" id="PTHR37829:SF3">
    <property type="entry name" value="PROTEIN JAYE-RELATED"/>
    <property type="match status" value="1"/>
</dbReference>
<dbReference type="InterPro" id="IPR006949">
    <property type="entry name" value="Barrel_Baseplate_J-like"/>
</dbReference>
<protein>
    <submittedName>
        <fullName evidence="5">Baseplate J/gp47 family protein</fullName>
    </submittedName>
</protein>
<name>A0AAJ4NIB4_PRORE</name>
<evidence type="ECO:0000313" key="6">
    <source>
        <dbReference type="Proteomes" id="UP000682358"/>
    </source>
</evidence>
<dbReference type="InterPro" id="IPR058530">
    <property type="entry name" value="Baseplate_J-like_C"/>
</dbReference>
<accession>A0AAJ4NIB4</accession>
<dbReference type="EMBL" id="CP076405">
    <property type="protein sequence ID" value="QWQ20369.2"/>
    <property type="molecule type" value="Genomic_DNA"/>
</dbReference>
<dbReference type="Pfam" id="PF26078">
    <property type="entry name" value="Baseplate_J_M"/>
    <property type="match status" value="1"/>
</dbReference>
<feature type="domain" description="Baseplate protein J-like barrel" evidence="2">
    <location>
        <begin position="90"/>
        <end position="168"/>
    </location>
</feature>
<evidence type="ECO:0000313" key="5">
    <source>
        <dbReference type="EMBL" id="QWQ20369.2"/>
    </source>
</evidence>
<comment type="similarity">
    <text evidence="1">Belongs to the Mu gp47/PBSX XkdT family.</text>
</comment>
<organism evidence="5 6">
    <name type="scientific">Providencia rettgeri</name>
    <dbReference type="NCBI Taxonomy" id="587"/>
    <lineage>
        <taxon>Bacteria</taxon>
        <taxon>Pseudomonadati</taxon>
        <taxon>Pseudomonadota</taxon>
        <taxon>Gammaproteobacteria</taxon>
        <taxon>Enterobacterales</taxon>
        <taxon>Morganellaceae</taxon>
        <taxon>Providencia</taxon>
    </lineage>
</organism>
<evidence type="ECO:0000259" key="3">
    <source>
        <dbReference type="Pfam" id="PF26078"/>
    </source>
</evidence>
<dbReference type="Proteomes" id="UP000682358">
    <property type="component" value="Chromosome"/>
</dbReference>
<sequence length="357" mass="38511">MFITPTFEQIRDTLLNDLKNQLPDADIGADSDYFVRASSVASVAEGIYQHQSWIVRQIFPDTADSDYLELHARTRNLTRKPATTAKGIAVITGAKGAVLPAGSQIRGDNVSCFTTAEVTLPENAQATVTIQASQSGTISNLSKPTTGELVNAPMGVNSLVAINQLSGGTDIEADASLLARLLDIIRRPPAGGNKYDYRRWALEVPGVTNAFVYPLRRGLGTVDIAITSADGLPSRDIIEAAQAHIDDVRPVTAKNSYVLAPTLRNVDFEVEVTLEGISLEAAIAQVDSEIQAVMSRIAPGQRLIRSEVETAISLIPGITDRVIIKPAGNVIALVDETHLEWLRPGNIVVRLPQWNPY</sequence>
<dbReference type="InterPro" id="IPR058531">
    <property type="entry name" value="Baseplate_J_M"/>
</dbReference>
<feature type="domain" description="Baseplate J-like central" evidence="3">
    <location>
        <begin position="189"/>
        <end position="254"/>
    </location>
</feature>
<feature type="domain" description="Baseplate J-like C-terminal" evidence="4">
    <location>
        <begin position="266"/>
        <end position="347"/>
    </location>
</feature>
<dbReference type="Pfam" id="PF04865">
    <property type="entry name" value="Baseplate_J"/>
    <property type="match status" value="1"/>
</dbReference>
<dbReference type="Pfam" id="PF26079">
    <property type="entry name" value="Baseplate_J_C"/>
    <property type="match status" value="1"/>
</dbReference>
<gene>
    <name evidence="5" type="ORF">KOF27_17530</name>
</gene>
<evidence type="ECO:0000259" key="2">
    <source>
        <dbReference type="Pfam" id="PF04865"/>
    </source>
</evidence>
<proteinExistence type="inferred from homology"/>
<dbReference type="InterPro" id="IPR052399">
    <property type="entry name" value="Phage_Baseplate_Assmbl_Protein"/>
</dbReference>
<reference evidence="5" key="1">
    <citation type="submission" date="2021-06" db="EMBL/GenBank/DDBJ databases">
        <title>Emergence of genetically related NDM-1-producing Providencia rettgeri strains in Argentina.</title>
        <authorList>
            <person name="Pasteran F."/>
            <person name="Meo A."/>
            <person name="Gomez S."/>
            <person name="Derdoy L."/>
            <person name="Albronoz E."/>
            <person name="Faccone D."/>
            <person name="Guerriero L."/>
            <person name="Archuby D."/>
            <person name="Tarzia A."/>
            <person name="Lopez M."/>
            <person name="Corso A."/>
        </authorList>
    </citation>
    <scope>NUCLEOTIDE SEQUENCE</scope>
    <source>
        <strain evidence="5">PreM15628</strain>
    </source>
</reference>